<keyword evidence="1" id="KW-0472">Membrane</keyword>
<dbReference type="Proteomes" id="UP001209076">
    <property type="component" value="Unassembled WGS sequence"/>
</dbReference>
<keyword evidence="1" id="KW-0812">Transmembrane</keyword>
<name>A0ABT2PXV2_9MOLU</name>
<dbReference type="RefSeq" id="WP_262095688.1">
    <property type="nucleotide sequence ID" value="NZ_JAOEGN010000003.1"/>
</dbReference>
<feature type="transmembrane region" description="Helical" evidence="1">
    <location>
        <begin position="39"/>
        <end position="60"/>
    </location>
</feature>
<evidence type="ECO:0000313" key="3">
    <source>
        <dbReference type="Proteomes" id="UP001209076"/>
    </source>
</evidence>
<comment type="caution">
    <text evidence="2">The sequence shown here is derived from an EMBL/GenBank/DDBJ whole genome shotgun (WGS) entry which is preliminary data.</text>
</comment>
<proteinExistence type="predicted"/>
<evidence type="ECO:0000313" key="2">
    <source>
        <dbReference type="EMBL" id="MCU0104453.1"/>
    </source>
</evidence>
<keyword evidence="1" id="KW-1133">Transmembrane helix</keyword>
<keyword evidence="3" id="KW-1185">Reference proteome</keyword>
<dbReference type="EMBL" id="JAOEGN010000003">
    <property type="protein sequence ID" value="MCU0104453.1"/>
    <property type="molecule type" value="Genomic_DNA"/>
</dbReference>
<protein>
    <submittedName>
        <fullName evidence="2">Uncharacterized protein</fullName>
    </submittedName>
</protein>
<gene>
    <name evidence="2" type="ORF">N7603_02130</name>
</gene>
<accession>A0ABT2PXV2</accession>
<evidence type="ECO:0000256" key="1">
    <source>
        <dbReference type="SAM" id="Phobius"/>
    </source>
</evidence>
<sequence length="127" mass="13021">MTYAMTLDNSWELMTEDEMYDVNGGGTIALSIRISAETIGAAVGAGIGVYVGYLVGVLAVKLGLIASTTGPGAILIMAISGVTLTLIGAAIANAIEDAVRNGQNTATVRYTLASGFLVPNWTIPITL</sequence>
<organism evidence="2 3">
    <name type="scientific">Paracholeplasma vituli</name>
    <dbReference type="NCBI Taxonomy" id="69473"/>
    <lineage>
        <taxon>Bacteria</taxon>
        <taxon>Bacillati</taxon>
        <taxon>Mycoplasmatota</taxon>
        <taxon>Mollicutes</taxon>
        <taxon>Acholeplasmatales</taxon>
        <taxon>Acholeplasmataceae</taxon>
        <taxon>Paracholeplasma</taxon>
    </lineage>
</organism>
<reference evidence="3" key="1">
    <citation type="submission" date="2023-07" db="EMBL/GenBank/DDBJ databases">
        <title>Novel Mycoplasma species identified in domestic and wild animals.</title>
        <authorList>
            <person name="Volokhov D.V."/>
            <person name="Furtak V.A."/>
            <person name="Zagorodnyaya T.A."/>
        </authorList>
    </citation>
    <scope>NUCLEOTIDE SEQUENCE [LARGE SCALE GENOMIC DNA]</scope>
    <source>
        <strain evidence="3">92-19</strain>
    </source>
</reference>
<feature type="transmembrane region" description="Helical" evidence="1">
    <location>
        <begin position="72"/>
        <end position="95"/>
    </location>
</feature>